<dbReference type="Proteomes" id="UP001432322">
    <property type="component" value="Unassembled WGS sequence"/>
</dbReference>
<sequence length="98" mass="10595">MFVDKVNPTADGTAITNTACSTGLSSNGVCLSNELGVRMLTGRVTDNVLAFRTSDQAGLMIGTCYGSRGFVSFCAVYPTYTRTKNCYHVRNLHIAFQD</sequence>
<organism evidence="1 2">
    <name type="scientific">Pristionchus fissidentatus</name>
    <dbReference type="NCBI Taxonomy" id="1538716"/>
    <lineage>
        <taxon>Eukaryota</taxon>
        <taxon>Metazoa</taxon>
        <taxon>Ecdysozoa</taxon>
        <taxon>Nematoda</taxon>
        <taxon>Chromadorea</taxon>
        <taxon>Rhabditida</taxon>
        <taxon>Rhabditina</taxon>
        <taxon>Diplogasteromorpha</taxon>
        <taxon>Diplogasteroidea</taxon>
        <taxon>Neodiplogasteridae</taxon>
        <taxon>Pristionchus</taxon>
    </lineage>
</organism>
<keyword evidence="2" id="KW-1185">Reference proteome</keyword>
<dbReference type="EMBL" id="BTSY01000001">
    <property type="protein sequence ID" value="GMT11465.1"/>
    <property type="molecule type" value="Genomic_DNA"/>
</dbReference>
<protein>
    <submittedName>
        <fullName evidence="1">Uncharacterized protein</fullName>
    </submittedName>
</protein>
<accession>A0AAV5UW20</accession>
<gene>
    <name evidence="1" type="ORF">PFISCL1PPCAC_2762</name>
</gene>
<proteinExistence type="predicted"/>
<comment type="caution">
    <text evidence="1">The sequence shown here is derived from an EMBL/GenBank/DDBJ whole genome shotgun (WGS) entry which is preliminary data.</text>
</comment>
<evidence type="ECO:0000313" key="1">
    <source>
        <dbReference type="EMBL" id="GMT11465.1"/>
    </source>
</evidence>
<dbReference type="AlphaFoldDB" id="A0AAV5UW20"/>
<name>A0AAV5UW20_9BILA</name>
<reference evidence="1" key="1">
    <citation type="submission" date="2023-10" db="EMBL/GenBank/DDBJ databases">
        <title>Genome assembly of Pristionchus species.</title>
        <authorList>
            <person name="Yoshida K."/>
            <person name="Sommer R.J."/>
        </authorList>
    </citation>
    <scope>NUCLEOTIDE SEQUENCE</scope>
    <source>
        <strain evidence="1">RS5133</strain>
    </source>
</reference>
<evidence type="ECO:0000313" key="2">
    <source>
        <dbReference type="Proteomes" id="UP001432322"/>
    </source>
</evidence>